<dbReference type="InterPro" id="IPR011059">
    <property type="entry name" value="Metal-dep_hydrolase_composite"/>
</dbReference>
<accession>A0ABS4XH76</accession>
<dbReference type="CDD" id="cd01300">
    <property type="entry name" value="YtcJ_like"/>
    <property type="match status" value="1"/>
</dbReference>
<dbReference type="Proteomes" id="UP001296993">
    <property type="component" value="Unassembled WGS sequence"/>
</dbReference>
<name>A0ABS4XH76_9MICC</name>
<protein>
    <submittedName>
        <fullName evidence="2">Amidohydrolase YtcJ</fullName>
    </submittedName>
</protein>
<feature type="domain" description="Amidohydrolase 3" evidence="1">
    <location>
        <begin position="52"/>
        <end position="542"/>
    </location>
</feature>
<dbReference type="PANTHER" id="PTHR22642">
    <property type="entry name" value="IMIDAZOLONEPROPIONASE"/>
    <property type="match status" value="1"/>
</dbReference>
<dbReference type="SUPFAM" id="SSF51338">
    <property type="entry name" value="Composite domain of metallo-dependent hydrolases"/>
    <property type="match status" value="1"/>
</dbReference>
<dbReference type="SUPFAM" id="SSF51556">
    <property type="entry name" value="Metallo-dependent hydrolases"/>
    <property type="match status" value="1"/>
</dbReference>
<dbReference type="InterPro" id="IPR033932">
    <property type="entry name" value="YtcJ-like"/>
</dbReference>
<dbReference type="Pfam" id="PF07969">
    <property type="entry name" value="Amidohydro_3"/>
    <property type="match status" value="1"/>
</dbReference>
<dbReference type="Gene3D" id="3.20.20.140">
    <property type="entry name" value="Metal-dependent hydrolases"/>
    <property type="match status" value="1"/>
</dbReference>
<dbReference type="InterPro" id="IPR032466">
    <property type="entry name" value="Metal_Hydrolase"/>
</dbReference>
<evidence type="ECO:0000313" key="2">
    <source>
        <dbReference type="EMBL" id="MBP2387832.1"/>
    </source>
</evidence>
<organism evidence="2 3">
    <name type="scientific">Paeniglutamicibacter kerguelensis</name>
    <dbReference type="NCBI Taxonomy" id="254788"/>
    <lineage>
        <taxon>Bacteria</taxon>
        <taxon>Bacillati</taxon>
        <taxon>Actinomycetota</taxon>
        <taxon>Actinomycetes</taxon>
        <taxon>Micrococcales</taxon>
        <taxon>Micrococcaceae</taxon>
        <taxon>Paeniglutamicibacter</taxon>
    </lineage>
</organism>
<dbReference type="EMBL" id="JAGIOF010000001">
    <property type="protein sequence ID" value="MBP2387832.1"/>
    <property type="molecule type" value="Genomic_DNA"/>
</dbReference>
<sequence length="565" mass="61256">MNTQQQRSTLFHGGTVWPGKGLGDTHALLVRDGLIAALGTDAVQQAKDIDHEAIDLDGGFLMPGFGEGHSHPIHGGLENYGPKLVGLASVEAIVAEVRRYAEENPDEEWIQGVAYNGSLAEGGLFDARWLDEGVSDRPVVLRGWDGHTLWCNSEALRRASITKDTPEPEMGEIPRRADGEPLGVLREWGALDLMAAVCPPPAFEVRLNALATALDMFSSFGITWAQESWAELDNYKVYIEAARRGLLKVRMNIALIADPRHFPGSLQEMLAAREEVRALNHPNLTFNTIKFFADGVIENETASLLDPYCTVEHHGMRIWEPAELSKAVAAVRAEGFQPYIHAIGDDAVRISLDAMEHSAHFTDAAAARPVVTHVQLASDKDLARFAELGVVANMQPLWAQLDALMTVLTIPRLGRERADTQYKTRTLAESGARLAFGSDWPASSADPREGIAIAASRTTTDGDPDGGWVPEQIIGIEDALDIYTRGTAFQGFADAHPAPWGTLAPGHSADLVWLGQDPRTAAPAELPGNPVIATYLAGQATYANDNVNEYVNDSDHEGQPSHVAQ</sequence>
<dbReference type="InterPro" id="IPR013108">
    <property type="entry name" value="Amidohydro_3"/>
</dbReference>
<comment type="caution">
    <text evidence="2">The sequence shown here is derived from an EMBL/GenBank/DDBJ whole genome shotgun (WGS) entry which is preliminary data.</text>
</comment>
<evidence type="ECO:0000259" key="1">
    <source>
        <dbReference type="Pfam" id="PF07969"/>
    </source>
</evidence>
<keyword evidence="3" id="KW-1185">Reference proteome</keyword>
<dbReference type="Gene3D" id="2.30.40.10">
    <property type="entry name" value="Urease, subunit C, domain 1"/>
    <property type="match status" value="1"/>
</dbReference>
<proteinExistence type="predicted"/>
<evidence type="ECO:0000313" key="3">
    <source>
        <dbReference type="Proteomes" id="UP001296993"/>
    </source>
</evidence>
<dbReference type="Gene3D" id="3.10.310.70">
    <property type="match status" value="1"/>
</dbReference>
<dbReference type="RefSeq" id="WP_210000388.1">
    <property type="nucleotide sequence ID" value="NZ_BAAAJY010000001.1"/>
</dbReference>
<reference evidence="2 3" key="1">
    <citation type="submission" date="2021-03" db="EMBL/GenBank/DDBJ databases">
        <title>Sequencing the genomes of 1000 actinobacteria strains.</title>
        <authorList>
            <person name="Klenk H.-P."/>
        </authorList>
    </citation>
    <scope>NUCLEOTIDE SEQUENCE [LARGE SCALE GENOMIC DNA]</scope>
    <source>
        <strain evidence="2 3">DSM 15797</strain>
    </source>
</reference>
<dbReference type="PANTHER" id="PTHR22642:SF2">
    <property type="entry name" value="PROTEIN LONG AFTER FAR-RED 3"/>
    <property type="match status" value="1"/>
</dbReference>
<gene>
    <name evidence="2" type="ORF">JOF47_003343</name>
</gene>